<evidence type="ECO:0000256" key="2">
    <source>
        <dbReference type="ARBA" id="ARBA00007613"/>
    </source>
</evidence>
<evidence type="ECO:0000256" key="5">
    <source>
        <dbReference type="ARBA" id="ARBA00022692"/>
    </source>
</evidence>
<accession>A0ABV4IF28</accession>
<dbReference type="NCBIfam" id="TIGR01844">
    <property type="entry name" value="type_I_sec_TolC"/>
    <property type="match status" value="1"/>
</dbReference>
<organism evidence="8 9">
    <name type="scientific">Comamonas jiangduensis</name>
    <dbReference type="NCBI Taxonomy" id="1194168"/>
    <lineage>
        <taxon>Bacteria</taxon>
        <taxon>Pseudomonadati</taxon>
        <taxon>Pseudomonadota</taxon>
        <taxon>Betaproteobacteria</taxon>
        <taxon>Burkholderiales</taxon>
        <taxon>Comamonadaceae</taxon>
        <taxon>Comamonas</taxon>
    </lineage>
</organism>
<dbReference type="InterPro" id="IPR010130">
    <property type="entry name" value="T1SS_OMP_TolC"/>
</dbReference>
<comment type="similarity">
    <text evidence="2">Belongs to the outer membrane factor (OMF) (TC 1.B.17) family.</text>
</comment>
<gene>
    <name evidence="8" type="ORF">ACBP88_08600</name>
</gene>
<name>A0ABV4IF28_9BURK</name>
<comment type="subcellular location">
    <subcellularLocation>
        <location evidence="1">Cell outer membrane</location>
    </subcellularLocation>
</comment>
<keyword evidence="7" id="KW-0998">Cell outer membrane</keyword>
<dbReference type="EMBL" id="JBGJLR010000007">
    <property type="protein sequence ID" value="MEZ2739514.1"/>
    <property type="molecule type" value="Genomic_DNA"/>
</dbReference>
<dbReference type="PANTHER" id="PTHR30026">
    <property type="entry name" value="OUTER MEMBRANE PROTEIN TOLC"/>
    <property type="match status" value="1"/>
</dbReference>
<dbReference type="InterPro" id="IPR003423">
    <property type="entry name" value="OMP_efflux"/>
</dbReference>
<keyword evidence="3" id="KW-0813">Transport</keyword>
<evidence type="ECO:0000256" key="3">
    <source>
        <dbReference type="ARBA" id="ARBA00022448"/>
    </source>
</evidence>
<dbReference type="Gene3D" id="1.20.1600.10">
    <property type="entry name" value="Outer membrane efflux proteins (OEP)"/>
    <property type="match status" value="1"/>
</dbReference>
<protein>
    <submittedName>
        <fullName evidence="8">TolC family outer membrane protein</fullName>
    </submittedName>
</protein>
<evidence type="ECO:0000256" key="4">
    <source>
        <dbReference type="ARBA" id="ARBA00022452"/>
    </source>
</evidence>
<dbReference type="Pfam" id="PF02321">
    <property type="entry name" value="OEP"/>
    <property type="match status" value="2"/>
</dbReference>
<dbReference type="InterPro" id="IPR051906">
    <property type="entry name" value="TolC-like"/>
</dbReference>
<reference evidence="8 9" key="1">
    <citation type="submission" date="2024-08" db="EMBL/GenBank/DDBJ databases">
        <authorList>
            <person name="Feng Z."/>
            <person name="Ronholm J."/>
        </authorList>
    </citation>
    <scope>NUCLEOTIDE SEQUENCE [LARGE SCALE GENOMIC DNA]</scope>
    <source>
        <strain evidence="8 9">4-AB0-8</strain>
    </source>
</reference>
<dbReference type="Proteomes" id="UP001567350">
    <property type="component" value="Unassembled WGS sequence"/>
</dbReference>
<dbReference type="PANTHER" id="PTHR30026:SF20">
    <property type="entry name" value="OUTER MEMBRANE PROTEIN TOLC"/>
    <property type="match status" value="1"/>
</dbReference>
<comment type="caution">
    <text evidence="8">The sequence shown here is derived from an EMBL/GenBank/DDBJ whole genome shotgun (WGS) entry which is preliminary data.</text>
</comment>
<proteinExistence type="inferred from homology"/>
<dbReference type="SUPFAM" id="SSF56954">
    <property type="entry name" value="Outer membrane efflux proteins (OEP)"/>
    <property type="match status" value="1"/>
</dbReference>
<evidence type="ECO:0000313" key="9">
    <source>
        <dbReference type="Proteomes" id="UP001567350"/>
    </source>
</evidence>
<keyword evidence="4" id="KW-1134">Transmembrane beta strand</keyword>
<dbReference type="RefSeq" id="WP_370892177.1">
    <property type="nucleotide sequence ID" value="NZ_JBGJLR010000007.1"/>
</dbReference>
<evidence type="ECO:0000256" key="1">
    <source>
        <dbReference type="ARBA" id="ARBA00004442"/>
    </source>
</evidence>
<evidence type="ECO:0000256" key="7">
    <source>
        <dbReference type="ARBA" id="ARBA00023237"/>
    </source>
</evidence>
<evidence type="ECO:0000313" key="8">
    <source>
        <dbReference type="EMBL" id="MEZ2739514.1"/>
    </source>
</evidence>
<sequence>MQKSLAKRESTRIQRCWVAVALALLSNGTWGEELMGLMQAYEAARAHDPVFKGAQAVRDEGLEHQAIGQAKLLPIISGVVSSNQNQSRVTEASGRTDNRGRYASNTSSLQLRQPLYDREAWAAKEQGAARTAASEALFRFREQELMVRVFDAYSKALLASEGVSLVKAQLQSADELLRANEQRLLQGEGTHTDMLETRSKQALIQAELIVAKDRAQHAIDALQAIVGKPVSRLERLSSRGAARLVFGALDDWRSKAFDANPEVESLKHTLEAARQEVRRVDSGHYPRLALILSVGNNDSDTTSTYRQSSRTTTVGVQLNVPIFAGGSVSAQSRQAVAQLVKAQADLDARVAELEVELHRQYSAQKNGVLRIVALESAVATSHALIEATQRSFIGGERTNVDVLNAQERLAQSVHDLAQARYEQLVAGLRLRHLAGVLGDADLREVASHFGGEIN</sequence>
<keyword evidence="9" id="KW-1185">Reference proteome</keyword>
<keyword evidence="5" id="KW-0812">Transmembrane</keyword>
<keyword evidence="6" id="KW-0472">Membrane</keyword>
<evidence type="ECO:0000256" key="6">
    <source>
        <dbReference type="ARBA" id="ARBA00023136"/>
    </source>
</evidence>